<proteinExistence type="predicted"/>
<evidence type="ECO:0000313" key="3">
    <source>
        <dbReference type="Proteomes" id="UP001393056"/>
    </source>
</evidence>
<dbReference type="RefSeq" id="WP_341681261.1">
    <property type="nucleotide sequence ID" value="NZ_JBBYHT010000001.1"/>
</dbReference>
<accession>A0ABU9I4A4</accession>
<sequence length="345" mass="38744">MKKIILGTLLGVLLTTSSHTNAQSLLERLANKKDKKSSNNKKSKEVLIEDEPGTIFGNYYFKFLPPTDANEAIVESAKGQLPADGETIQIKRWESGKSDKVIFAWNGESKAAYTWENNICGGCEKTNNAGMVRYGSYSYFTEPGKAEAKVRGYLKWMLVDFSDGVLNCGYLVLSKDKEKLKDYTPESLKTKTVLENQKYNEFVKSIDKGSKLPDRVTYVKNATYNKARLAAPAALKKHFAEKGITHLEPLYAYENTKDQLYTSIKDPLTQKEIARQILFVVVCKNNSIADSNIPALNKYKTKYVAFQFTAVREDGSGQNFMGNFYVKSTSPGIPIADTENIMQYK</sequence>
<feature type="signal peptide" evidence="1">
    <location>
        <begin position="1"/>
        <end position="22"/>
    </location>
</feature>
<comment type="caution">
    <text evidence="2">The sequence shown here is derived from an EMBL/GenBank/DDBJ whole genome shotgun (WGS) entry which is preliminary data.</text>
</comment>
<protein>
    <submittedName>
        <fullName evidence="2">Uncharacterized protein</fullName>
    </submittedName>
</protein>
<dbReference type="Proteomes" id="UP001393056">
    <property type="component" value="Unassembled WGS sequence"/>
</dbReference>
<keyword evidence="3" id="KW-1185">Reference proteome</keyword>
<evidence type="ECO:0000256" key="1">
    <source>
        <dbReference type="SAM" id="SignalP"/>
    </source>
</evidence>
<reference evidence="2 3" key="1">
    <citation type="submission" date="2024-04" db="EMBL/GenBank/DDBJ databases">
        <title>Flavobacterium sp. DGU41 16S ribosomal RNA gene Genome sequencing and assembly.</title>
        <authorList>
            <person name="Park S."/>
        </authorList>
    </citation>
    <scope>NUCLEOTIDE SEQUENCE [LARGE SCALE GENOMIC DNA]</scope>
    <source>
        <strain evidence="2 3">DGU41</strain>
    </source>
</reference>
<feature type="chain" id="PRO_5047024849" evidence="1">
    <location>
        <begin position="23"/>
        <end position="345"/>
    </location>
</feature>
<keyword evidence="1" id="KW-0732">Signal</keyword>
<name>A0ABU9I4A4_9FLAO</name>
<organism evidence="2 3">
    <name type="scientific">Flavobacterium helocola</name>
    <dbReference type="NCBI Taxonomy" id="3139139"/>
    <lineage>
        <taxon>Bacteria</taxon>
        <taxon>Pseudomonadati</taxon>
        <taxon>Bacteroidota</taxon>
        <taxon>Flavobacteriia</taxon>
        <taxon>Flavobacteriales</taxon>
        <taxon>Flavobacteriaceae</taxon>
        <taxon>Flavobacterium</taxon>
    </lineage>
</organism>
<gene>
    <name evidence="2" type="ORF">AAEO58_01215</name>
</gene>
<evidence type="ECO:0000313" key="2">
    <source>
        <dbReference type="EMBL" id="MEL1246652.1"/>
    </source>
</evidence>
<dbReference type="EMBL" id="JBBYHT010000001">
    <property type="protein sequence ID" value="MEL1246652.1"/>
    <property type="molecule type" value="Genomic_DNA"/>
</dbReference>